<organism evidence="1 2">
    <name type="scientific">Drechslerella stenobrocha 248</name>
    <dbReference type="NCBI Taxonomy" id="1043628"/>
    <lineage>
        <taxon>Eukaryota</taxon>
        <taxon>Fungi</taxon>
        <taxon>Dikarya</taxon>
        <taxon>Ascomycota</taxon>
        <taxon>Pezizomycotina</taxon>
        <taxon>Orbiliomycetes</taxon>
        <taxon>Orbiliales</taxon>
        <taxon>Orbiliaceae</taxon>
        <taxon>Drechslerella</taxon>
    </lineage>
</organism>
<evidence type="ECO:0000313" key="2">
    <source>
        <dbReference type="Proteomes" id="UP000024837"/>
    </source>
</evidence>
<dbReference type="GO" id="GO:0005794">
    <property type="term" value="C:Golgi apparatus"/>
    <property type="evidence" value="ECO:0007669"/>
    <property type="project" value="TreeGrafter"/>
</dbReference>
<keyword evidence="2" id="KW-1185">Reference proteome</keyword>
<dbReference type="HOGENOM" id="CLU_022275_0_0_1"/>
<sequence>MSGSANRDWAAALDGTASISTATSGATYATAQEGLSSPSSTTDSVATISSSAAAAVVAATSEPPRDYAYLLDPLIFRHLPPTERNQLALLPLCTHLYTLSSQCSTRLATTSATDSFHIFNLWYIRLTVLSLISAQTTAMASQEIKIFGDLTSGFYRNSALVHVVPWDLRVLAIRLQALGFDDWRRCLEHFYMLAREARAEAIKHRTSPALFKLWRSRLLDLGLRIAAALVEISDLDGAERHLKALLEERDELDESGGAGTFRLREAVLYVQLGQLDTAKNCYLANGVGEGEDVDAVIEGLRLMAIDDYEGAALLWKGLVDKESGGSENETRTIYLVNMVASLLYLRRLPEAQSTSSFKPQSTLDRQLAYSYKSLAFNIATLHNMLDFQYGSLDARLREHLEALNEEMTGVMRKREQAAQA</sequence>
<dbReference type="PANTHER" id="PTHR21581">
    <property type="entry name" value="D-ALANYL-D-ALANINE CARBOXYPEPTIDASE"/>
    <property type="match status" value="1"/>
</dbReference>
<dbReference type="GO" id="GO:0030008">
    <property type="term" value="C:TRAPP complex"/>
    <property type="evidence" value="ECO:0007669"/>
    <property type="project" value="TreeGrafter"/>
</dbReference>
<dbReference type="OrthoDB" id="428342at2759"/>
<dbReference type="AlphaFoldDB" id="W7I1T7"/>
<dbReference type="PANTHER" id="PTHR21581:SF6">
    <property type="entry name" value="TRAFFICKING PROTEIN PARTICLE COMPLEX SUBUNIT 12"/>
    <property type="match status" value="1"/>
</dbReference>
<accession>W7I1T7</accession>
<protein>
    <submittedName>
        <fullName evidence="1">Uncharacterized protein</fullName>
    </submittedName>
</protein>
<name>W7I1T7_9PEZI</name>
<gene>
    <name evidence="1" type="ORF">DRE_04591</name>
</gene>
<proteinExistence type="predicted"/>
<reference evidence="1 2" key="1">
    <citation type="submission" date="2013-05" db="EMBL/GenBank/DDBJ databases">
        <title>Drechslerella stenobrocha genome reveals carnivorous origination and mechanical trapping mechanism of predatory fungi.</title>
        <authorList>
            <person name="Liu X."/>
            <person name="Zhang W."/>
            <person name="Liu K."/>
        </authorList>
    </citation>
    <scope>NUCLEOTIDE SEQUENCE [LARGE SCALE GENOMIC DNA]</scope>
    <source>
        <strain evidence="1 2">248</strain>
    </source>
</reference>
<evidence type="ECO:0000313" key="1">
    <source>
        <dbReference type="EMBL" id="EWC46213.1"/>
    </source>
</evidence>
<dbReference type="Proteomes" id="UP000024837">
    <property type="component" value="Unassembled WGS sequence"/>
</dbReference>
<dbReference type="EMBL" id="KI966420">
    <property type="protein sequence ID" value="EWC46213.1"/>
    <property type="molecule type" value="Genomic_DNA"/>
</dbReference>